<dbReference type="PROSITE" id="PS51677">
    <property type="entry name" value="NODB"/>
    <property type="match status" value="1"/>
</dbReference>
<dbReference type="InterPro" id="IPR002509">
    <property type="entry name" value="NODB_dom"/>
</dbReference>
<keyword evidence="4" id="KW-1185">Reference proteome</keyword>
<dbReference type="AlphaFoldDB" id="A0A4P6JSA3"/>
<organism evidence="3 4">
    <name type="scientific">Ktedonosporobacter rubrisoli</name>
    <dbReference type="NCBI Taxonomy" id="2509675"/>
    <lineage>
        <taxon>Bacteria</taxon>
        <taxon>Bacillati</taxon>
        <taxon>Chloroflexota</taxon>
        <taxon>Ktedonobacteria</taxon>
        <taxon>Ktedonobacterales</taxon>
        <taxon>Ktedonosporobacteraceae</taxon>
        <taxon>Ktedonosporobacter</taxon>
    </lineage>
</organism>
<dbReference type="SUPFAM" id="SSF88713">
    <property type="entry name" value="Glycoside hydrolase/deacetylase"/>
    <property type="match status" value="1"/>
</dbReference>
<keyword evidence="1" id="KW-0732">Signal</keyword>
<name>A0A4P6JSA3_KTERU</name>
<dbReference type="Pfam" id="PF01522">
    <property type="entry name" value="Polysacc_deac_1"/>
    <property type="match status" value="1"/>
</dbReference>
<proteinExistence type="predicted"/>
<accession>A0A4P6JSA3</accession>
<evidence type="ECO:0000313" key="3">
    <source>
        <dbReference type="EMBL" id="QBD78387.1"/>
    </source>
</evidence>
<dbReference type="CDD" id="cd10918">
    <property type="entry name" value="CE4_NodB_like_5s_6s"/>
    <property type="match status" value="1"/>
</dbReference>
<sequence length="369" mass="42083">MGSFGLSWRCAMRALPMLRGRKAMRKQFGVLLAALFYYTGLIGLARWLQQRSGPRLIILNYHHASGEDLRRHLLYLRRHYRVLHLDEALTELYAPAERWATKRDKRALVALTFDDGYHDNYTHAFSLARELRMPITIFLIPGYVESGDYFWWGEGRRLVQRAGVAVVTLEGRTYRLDALEEKARLSQTIDARLRHASSIVEREAFLAQVRELLAVPGNVTVEEEKDRPMSWAEIQKMQESGWVSYGAHTMHHPILAYLSDPADLHYEVSECRKVLEQRLACPVRSLAYPVGRAEHIGEEVVQAVKDAGYAWAVTTYKGSNTPASDPYLLKRMLSDSSRNWLVMAAETSGIWDLLAPLWKAVIGKGEDVA</sequence>
<feature type="domain" description="NodB homology" evidence="2">
    <location>
        <begin position="107"/>
        <end position="369"/>
    </location>
</feature>
<reference evidence="3 4" key="1">
    <citation type="submission" date="2019-01" db="EMBL/GenBank/DDBJ databases">
        <title>Ktedonosporobacter rubrisoli SCAWS-G2.</title>
        <authorList>
            <person name="Huang Y."/>
            <person name="Yan B."/>
        </authorList>
    </citation>
    <scope>NUCLEOTIDE SEQUENCE [LARGE SCALE GENOMIC DNA]</scope>
    <source>
        <strain evidence="3 4">SCAWS-G2</strain>
    </source>
</reference>
<dbReference type="KEGG" id="kbs:EPA93_21245"/>
<dbReference type="OrthoDB" id="9778320at2"/>
<dbReference type="EMBL" id="CP035758">
    <property type="protein sequence ID" value="QBD78387.1"/>
    <property type="molecule type" value="Genomic_DNA"/>
</dbReference>
<dbReference type="InterPro" id="IPR051398">
    <property type="entry name" value="Polysacch_Deacetylase"/>
</dbReference>
<dbReference type="Gene3D" id="3.20.20.370">
    <property type="entry name" value="Glycoside hydrolase/deacetylase"/>
    <property type="match status" value="1"/>
</dbReference>
<evidence type="ECO:0000313" key="4">
    <source>
        <dbReference type="Proteomes" id="UP000290365"/>
    </source>
</evidence>
<dbReference type="Proteomes" id="UP000290365">
    <property type="component" value="Chromosome"/>
</dbReference>
<dbReference type="GO" id="GO:0016810">
    <property type="term" value="F:hydrolase activity, acting on carbon-nitrogen (but not peptide) bonds"/>
    <property type="evidence" value="ECO:0007669"/>
    <property type="project" value="InterPro"/>
</dbReference>
<protein>
    <submittedName>
        <fullName evidence="3">Polysaccharide deacetylase family protein</fullName>
    </submittedName>
</protein>
<dbReference type="GO" id="GO:0005975">
    <property type="term" value="P:carbohydrate metabolic process"/>
    <property type="evidence" value="ECO:0007669"/>
    <property type="project" value="InterPro"/>
</dbReference>
<dbReference type="PANTHER" id="PTHR34216:SF7">
    <property type="entry name" value="POLY-BETA-1,6-N-ACETYL-D-GLUCOSAMINE N-DEACETYLASE"/>
    <property type="match status" value="1"/>
</dbReference>
<evidence type="ECO:0000256" key="1">
    <source>
        <dbReference type="ARBA" id="ARBA00022729"/>
    </source>
</evidence>
<evidence type="ECO:0000259" key="2">
    <source>
        <dbReference type="PROSITE" id="PS51677"/>
    </source>
</evidence>
<gene>
    <name evidence="3" type="ORF">EPA93_21245</name>
</gene>
<dbReference type="PANTHER" id="PTHR34216">
    <property type="match status" value="1"/>
</dbReference>
<dbReference type="InterPro" id="IPR011330">
    <property type="entry name" value="Glyco_hydro/deAcase_b/a-brl"/>
</dbReference>